<name>A0A9Y2MUZ9_9PSEU</name>
<reference evidence="2 3" key="1">
    <citation type="submission" date="2023-06" db="EMBL/GenBank/DDBJ databases">
        <authorList>
            <person name="Oyuntsetseg B."/>
            <person name="Kim S.B."/>
        </authorList>
    </citation>
    <scope>NUCLEOTIDE SEQUENCE [LARGE SCALE GENOMIC DNA]</scope>
    <source>
        <strain evidence="2 3">2-15</strain>
    </source>
</reference>
<dbReference type="Proteomes" id="UP001236014">
    <property type="component" value="Chromosome"/>
</dbReference>
<feature type="domain" description="N-acetyltransferase" evidence="1">
    <location>
        <begin position="18"/>
        <end position="154"/>
    </location>
</feature>
<dbReference type="AlphaFoldDB" id="A0A9Y2MUZ9"/>
<organism evidence="2 3">
    <name type="scientific">Amycolatopsis carbonis</name>
    <dbReference type="NCBI Taxonomy" id="715471"/>
    <lineage>
        <taxon>Bacteria</taxon>
        <taxon>Bacillati</taxon>
        <taxon>Actinomycetota</taxon>
        <taxon>Actinomycetes</taxon>
        <taxon>Pseudonocardiales</taxon>
        <taxon>Pseudonocardiaceae</taxon>
        <taxon>Amycolatopsis</taxon>
    </lineage>
</organism>
<evidence type="ECO:0000313" key="3">
    <source>
        <dbReference type="Proteomes" id="UP001236014"/>
    </source>
</evidence>
<evidence type="ECO:0000313" key="2">
    <source>
        <dbReference type="EMBL" id="WIX76389.1"/>
    </source>
</evidence>
<dbReference type="PROSITE" id="PS51186">
    <property type="entry name" value="GNAT"/>
    <property type="match status" value="1"/>
</dbReference>
<dbReference type="SUPFAM" id="SSF55729">
    <property type="entry name" value="Acyl-CoA N-acyltransferases (Nat)"/>
    <property type="match status" value="1"/>
</dbReference>
<dbReference type="EMBL" id="CP127294">
    <property type="protein sequence ID" value="WIX76389.1"/>
    <property type="molecule type" value="Genomic_DNA"/>
</dbReference>
<gene>
    <name evidence="2" type="ORF">QRX50_33670</name>
</gene>
<dbReference type="RefSeq" id="WP_285967138.1">
    <property type="nucleotide sequence ID" value="NZ_CP127294.1"/>
</dbReference>
<protein>
    <submittedName>
        <fullName evidence="2">GNAT family N-acetyltransferase</fullName>
    </submittedName>
</protein>
<proteinExistence type="predicted"/>
<dbReference type="Pfam" id="PF00583">
    <property type="entry name" value="Acetyltransf_1"/>
    <property type="match status" value="1"/>
</dbReference>
<dbReference type="InterPro" id="IPR016181">
    <property type="entry name" value="Acyl_CoA_acyltransferase"/>
</dbReference>
<evidence type="ECO:0000259" key="1">
    <source>
        <dbReference type="PROSITE" id="PS51186"/>
    </source>
</evidence>
<sequence length="154" mass="16694">MDHNITAVSAELVPALVSSVAALFREDGGRHDHRMDLAWPPRDGPAYYTALLADGDALCLVAQGERGVAGHLVGRLRRHDSLRPGVITAVLESMRVAAGERRAGVGTALVERFDEWAKSKGADGFEVTAYAANAHARAFYGRHGFREFAVTLRR</sequence>
<dbReference type="GO" id="GO:0016747">
    <property type="term" value="F:acyltransferase activity, transferring groups other than amino-acyl groups"/>
    <property type="evidence" value="ECO:0007669"/>
    <property type="project" value="InterPro"/>
</dbReference>
<keyword evidence="3" id="KW-1185">Reference proteome</keyword>
<dbReference type="InterPro" id="IPR000182">
    <property type="entry name" value="GNAT_dom"/>
</dbReference>
<dbReference type="PANTHER" id="PTHR43072">
    <property type="entry name" value="N-ACETYLTRANSFERASE"/>
    <property type="match status" value="1"/>
</dbReference>
<accession>A0A9Y2MUZ9</accession>
<dbReference type="Gene3D" id="3.40.630.30">
    <property type="match status" value="1"/>
</dbReference>
<dbReference type="KEGG" id="acab:QRX50_33670"/>
<dbReference type="CDD" id="cd04301">
    <property type="entry name" value="NAT_SF"/>
    <property type="match status" value="1"/>
</dbReference>